<dbReference type="AlphaFoldDB" id="A0A2D0AFI9"/>
<reference evidence="1 2" key="1">
    <citation type="submission" date="2017-06" db="EMBL/GenBank/DDBJ databases">
        <title>Hymenobacter amundsenii sp. nov. isolated from regoliths in Antarctica.</title>
        <authorList>
            <person name="Sedlacek I."/>
            <person name="Kralova S."/>
            <person name="Pantucek R."/>
            <person name="Svec P."/>
            <person name="Holochova P."/>
            <person name="Stankova E."/>
            <person name="Vrbovska V."/>
            <person name="Busse H.-J."/>
        </authorList>
    </citation>
    <scope>NUCLEOTIDE SEQUENCE [LARGE SCALE GENOMIC DNA]</scope>
    <source>
        <strain evidence="1 2">CCM 8682</strain>
    </source>
</reference>
<accession>A0A2D0AFI9</accession>
<dbReference type="EMBL" id="NIRR01000073">
    <property type="protein sequence ID" value="OWP61386.1"/>
    <property type="molecule type" value="Genomic_DNA"/>
</dbReference>
<comment type="caution">
    <text evidence="1">The sequence shown here is derived from an EMBL/GenBank/DDBJ whole genome shotgun (WGS) entry which is preliminary data.</text>
</comment>
<sequence>MGEREASTASLVRPGAGKAVEAGVGGKVVETGIGQVEWWSAGLPGRAVGVDLAAVRYSLHRITQA</sequence>
<keyword evidence="2" id="KW-1185">Reference proteome</keyword>
<evidence type="ECO:0000313" key="1">
    <source>
        <dbReference type="EMBL" id="OWP61386.1"/>
    </source>
</evidence>
<dbReference type="Proteomes" id="UP000197277">
    <property type="component" value="Unassembled WGS sequence"/>
</dbReference>
<organism evidence="1 2">
    <name type="scientific">Hymenobacter amundsenii</name>
    <dbReference type="NCBI Taxonomy" id="2006685"/>
    <lineage>
        <taxon>Bacteria</taxon>
        <taxon>Pseudomonadati</taxon>
        <taxon>Bacteroidota</taxon>
        <taxon>Cytophagia</taxon>
        <taxon>Cytophagales</taxon>
        <taxon>Hymenobacteraceae</taxon>
        <taxon>Hymenobacter</taxon>
    </lineage>
</organism>
<gene>
    <name evidence="1" type="ORF">CDA63_19685</name>
</gene>
<proteinExistence type="predicted"/>
<protein>
    <submittedName>
        <fullName evidence="1">Uncharacterized protein</fullName>
    </submittedName>
</protein>
<evidence type="ECO:0000313" key="2">
    <source>
        <dbReference type="Proteomes" id="UP000197277"/>
    </source>
</evidence>
<name>A0A2D0AFI9_9BACT</name>